<feature type="site" description="Transition state stabilizer" evidence="8 11">
    <location>
        <position position="18"/>
    </location>
</feature>
<feature type="binding site" evidence="8 10">
    <location>
        <position position="81"/>
    </location>
    <ligand>
        <name>substrate</name>
    </ligand>
</feature>
<feature type="active site" description="Proton acceptor" evidence="8 9">
    <location>
        <position position="23"/>
    </location>
</feature>
<evidence type="ECO:0000256" key="8">
    <source>
        <dbReference type="HAMAP-Rule" id="MF_00169"/>
    </source>
</evidence>
<dbReference type="PANTHER" id="PTHR21272">
    <property type="entry name" value="CATABOLIC 3-DEHYDROQUINASE"/>
    <property type="match status" value="1"/>
</dbReference>
<comment type="function">
    <text evidence="2 8">Catalyzes a trans-dehydration via an enolate intermediate.</text>
</comment>
<comment type="caution">
    <text evidence="12">The sequence shown here is derived from an EMBL/GenBank/DDBJ whole genome shotgun (WGS) entry which is preliminary data.</text>
</comment>
<dbReference type="GO" id="GO:0008652">
    <property type="term" value="P:amino acid biosynthetic process"/>
    <property type="evidence" value="ECO:0007669"/>
    <property type="project" value="UniProtKB-KW"/>
</dbReference>
<comment type="subunit">
    <text evidence="5 8">Homododecamer.</text>
</comment>
<comment type="pathway">
    <text evidence="3 8">Metabolic intermediate biosynthesis; chorismate biosynthesis; chorismate from D-erythrose 4-phosphate and phosphoenolpyruvate: step 3/7.</text>
</comment>
<evidence type="ECO:0000256" key="1">
    <source>
        <dbReference type="ARBA" id="ARBA00001864"/>
    </source>
</evidence>
<dbReference type="GO" id="GO:0009073">
    <property type="term" value="P:aromatic amino acid family biosynthetic process"/>
    <property type="evidence" value="ECO:0007669"/>
    <property type="project" value="UniProtKB-KW"/>
</dbReference>
<dbReference type="PIRSF" id="PIRSF001399">
    <property type="entry name" value="DHquinase_II"/>
    <property type="match status" value="1"/>
</dbReference>
<evidence type="ECO:0000313" key="13">
    <source>
        <dbReference type="Proteomes" id="UP000546464"/>
    </source>
</evidence>
<evidence type="ECO:0000256" key="11">
    <source>
        <dbReference type="PIRSR" id="PIRSR001399-3"/>
    </source>
</evidence>
<feature type="active site" description="Proton donor" evidence="8 9">
    <location>
        <position position="101"/>
    </location>
</feature>
<keyword evidence="8" id="KW-0028">Amino-acid biosynthesis</keyword>
<dbReference type="PANTHER" id="PTHR21272:SF3">
    <property type="entry name" value="CATABOLIC 3-DEHYDROQUINASE"/>
    <property type="match status" value="1"/>
</dbReference>
<keyword evidence="13" id="KW-1185">Reference proteome</keyword>
<reference evidence="12 13" key="1">
    <citation type="submission" date="2020-07" db="EMBL/GenBank/DDBJ databases">
        <authorList>
            <person name="Feng X."/>
        </authorList>
    </citation>
    <scope>NUCLEOTIDE SEQUENCE [LARGE SCALE GENOMIC DNA]</scope>
    <source>
        <strain evidence="12 13">JCM31066</strain>
    </source>
</reference>
<evidence type="ECO:0000256" key="2">
    <source>
        <dbReference type="ARBA" id="ARBA00003924"/>
    </source>
</evidence>
<dbReference type="NCBIfam" id="NF003806">
    <property type="entry name" value="PRK05395.1-3"/>
    <property type="match status" value="1"/>
</dbReference>
<evidence type="ECO:0000256" key="7">
    <source>
        <dbReference type="ARBA" id="ARBA00023239"/>
    </source>
</evidence>
<dbReference type="InterPro" id="IPR036441">
    <property type="entry name" value="DHquinase_II_sf"/>
</dbReference>
<protein>
    <recommendedName>
        <fullName evidence="6 8">3-dehydroquinate dehydratase</fullName>
        <shortName evidence="8">3-dehydroquinase</shortName>
        <ecNumber evidence="6 8">4.2.1.10</ecNumber>
    </recommendedName>
    <alternativeName>
        <fullName evidence="8">Type II DHQase</fullName>
    </alternativeName>
</protein>
<dbReference type="GO" id="GO:0009423">
    <property type="term" value="P:chorismate biosynthetic process"/>
    <property type="evidence" value="ECO:0007669"/>
    <property type="project" value="UniProtKB-UniRule"/>
</dbReference>
<evidence type="ECO:0000256" key="9">
    <source>
        <dbReference type="PIRSR" id="PIRSR001399-1"/>
    </source>
</evidence>
<dbReference type="NCBIfam" id="NF003807">
    <property type="entry name" value="PRK05395.1-4"/>
    <property type="match status" value="1"/>
</dbReference>
<dbReference type="InterPro" id="IPR001874">
    <property type="entry name" value="DHquinase_II"/>
</dbReference>
<dbReference type="PROSITE" id="PS01029">
    <property type="entry name" value="DEHYDROQUINASE_II"/>
    <property type="match status" value="1"/>
</dbReference>
<keyword evidence="8" id="KW-0057">Aromatic amino acid biosynthesis</keyword>
<dbReference type="EC" id="4.2.1.10" evidence="6 8"/>
<dbReference type="NCBIfam" id="TIGR01088">
    <property type="entry name" value="aroQ"/>
    <property type="match status" value="1"/>
</dbReference>
<dbReference type="GO" id="GO:0003855">
    <property type="term" value="F:3-dehydroquinate dehydratase activity"/>
    <property type="evidence" value="ECO:0007669"/>
    <property type="project" value="UniProtKB-UniRule"/>
</dbReference>
<dbReference type="AlphaFoldDB" id="A0A842HJB4"/>
<comment type="catalytic activity">
    <reaction evidence="1 8">
        <text>3-dehydroquinate = 3-dehydroshikimate + H2O</text>
        <dbReference type="Rhea" id="RHEA:21096"/>
        <dbReference type="ChEBI" id="CHEBI:15377"/>
        <dbReference type="ChEBI" id="CHEBI:16630"/>
        <dbReference type="ChEBI" id="CHEBI:32364"/>
        <dbReference type="EC" id="4.2.1.10"/>
    </reaction>
</comment>
<feature type="binding site" evidence="8 10">
    <location>
        <position position="112"/>
    </location>
    <ligand>
        <name>substrate</name>
    </ligand>
</feature>
<dbReference type="CDD" id="cd00466">
    <property type="entry name" value="DHQase_II"/>
    <property type="match status" value="1"/>
</dbReference>
<dbReference type="Gene3D" id="3.40.50.9100">
    <property type="entry name" value="Dehydroquinase, class II"/>
    <property type="match status" value="1"/>
</dbReference>
<feature type="binding site" evidence="8 10">
    <location>
        <position position="75"/>
    </location>
    <ligand>
        <name>substrate</name>
    </ligand>
</feature>
<dbReference type="InterPro" id="IPR018509">
    <property type="entry name" value="DHquinase_II_CS"/>
</dbReference>
<dbReference type="EMBL" id="JACHVB010000063">
    <property type="protein sequence ID" value="MBC2596220.1"/>
    <property type="molecule type" value="Genomic_DNA"/>
</dbReference>
<feature type="binding site" evidence="8 10">
    <location>
        <position position="88"/>
    </location>
    <ligand>
        <name>substrate</name>
    </ligand>
</feature>
<dbReference type="UniPathway" id="UPA00053">
    <property type="reaction ID" value="UER00086"/>
</dbReference>
<dbReference type="Proteomes" id="UP000546464">
    <property type="component" value="Unassembled WGS sequence"/>
</dbReference>
<sequence length="143" mass="15447">MKQIGILNGPNLNRLGKREPDIYGHATLDDLHAQLRKEATADGIELDCFQSNHEGELIDKLAAWADGGFVGAVINPGAFTHTSVALRDAIAGTGLRCVEVHISNIYRREEFRHKSLTAPVCEAVISGLGLHGYSAALAFLARE</sequence>
<dbReference type="NCBIfam" id="NF003805">
    <property type="entry name" value="PRK05395.1-2"/>
    <property type="match status" value="1"/>
</dbReference>
<gene>
    <name evidence="8 12" type="primary">aroQ</name>
    <name evidence="12" type="ORF">H5P28_18280</name>
</gene>
<dbReference type="Pfam" id="PF01220">
    <property type="entry name" value="DHquinase_II"/>
    <property type="match status" value="1"/>
</dbReference>
<dbReference type="GO" id="GO:0019631">
    <property type="term" value="P:quinate catabolic process"/>
    <property type="evidence" value="ECO:0007669"/>
    <property type="project" value="TreeGrafter"/>
</dbReference>
<evidence type="ECO:0000256" key="4">
    <source>
        <dbReference type="ARBA" id="ARBA00011037"/>
    </source>
</evidence>
<organism evidence="12 13">
    <name type="scientific">Ruficoccus amylovorans</name>
    <dbReference type="NCBI Taxonomy" id="1804625"/>
    <lineage>
        <taxon>Bacteria</taxon>
        <taxon>Pseudomonadati</taxon>
        <taxon>Verrucomicrobiota</taxon>
        <taxon>Opitutia</taxon>
        <taxon>Puniceicoccales</taxon>
        <taxon>Cerasicoccaceae</taxon>
        <taxon>Ruficoccus</taxon>
    </lineage>
</organism>
<evidence type="ECO:0000256" key="3">
    <source>
        <dbReference type="ARBA" id="ARBA00004902"/>
    </source>
</evidence>
<evidence type="ECO:0000256" key="10">
    <source>
        <dbReference type="PIRSR" id="PIRSR001399-2"/>
    </source>
</evidence>
<feature type="binding site" evidence="8 10">
    <location>
        <begin position="102"/>
        <end position="103"/>
    </location>
    <ligand>
        <name>substrate</name>
    </ligand>
</feature>
<evidence type="ECO:0000256" key="6">
    <source>
        <dbReference type="ARBA" id="ARBA00012060"/>
    </source>
</evidence>
<dbReference type="RefSeq" id="WP_185677133.1">
    <property type="nucleotide sequence ID" value="NZ_JACHVB010000063.1"/>
</dbReference>
<name>A0A842HJB4_9BACT</name>
<dbReference type="HAMAP" id="MF_00169">
    <property type="entry name" value="AroQ"/>
    <property type="match status" value="1"/>
</dbReference>
<evidence type="ECO:0000256" key="5">
    <source>
        <dbReference type="ARBA" id="ARBA00011193"/>
    </source>
</evidence>
<keyword evidence="7 8" id="KW-0456">Lyase</keyword>
<accession>A0A842HJB4</accession>
<dbReference type="SUPFAM" id="SSF52304">
    <property type="entry name" value="Type II 3-dehydroquinate dehydratase"/>
    <property type="match status" value="1"/>
</dbReference>
<comment type="similarity">
    <text evidence="4 8">Belongs to the type-II 3-dehydroquinase family.</text>
</comment>
<proteinExistence type="inferred from homology"/>
<evidence type="ECO:0000313" key="12">
    <source>
        <dbReference type="EMBL" id="MBC2596220.1"/>
    </source>
</evidence>